<evidence type="ECO:0000313" key="1">
    <source>
        <dbReference type="EMBL" id="KAL2504895.1"/>
    </source>
</evidence>
<comment type="caution">
    <text evidence="1">The sequence shown here is derived from an EMBL/GenBank/DDBJ whole genome shotgun (WGS) entry which is preliminary data.</text>
</comment>
<dbReference type="Proteomes" id="UP001604336">
    <property type="component" value="Unassembled WGS sequence"/>
</dbReference>
<name>A0ABD1SWS8_9LAMI</name>
<proteinExistence type="predicted"/>
<organism evidence="1 2">
    <name type="scientific">Abeliophyllum distichum</name>
    <dbReference type="NCBI Taxonomy" id="126358"/>
    <lineage>
        <taxon>Eukaryota</taxon>
        <taxon>Viridiplantae</taxon>
        <taxon>Streptophyta</taxon>
        <taxon>Embryophyta</taxon>
        <taxon>Tracheophyta</taxon>
        <taxon>Spermatophyta</taxon>
        <taxon>Magnoliopsida</taxon>
        <taxon>eudicotyledons</taxon>
        <taxon>Gunneridae</taxon>
        <taxon>Pentapetalae</taxon>
        <taxon>asterids</taxon>
        <taxon>lamiids</taxon>
        <taxon>Lamiales</taxon>
        <taxon>Oleaceae</taxon>
        <taxon>Forsythieae</taxon>
        <taxon>Abeliophyllum</taxon>
    </lineage>
</organism>
<protein>
    <submittedName>
        <fullName evidence="1">Uncharacterized protein</fullName>
    </submittedName>
</protein>
<evidence type="ECO:0000313" key="2">
    <source>
        <dbReference type="Proteomes" id="UP001604336"/>
    </source>
</evidence>
<keyword evidence="2" id="KW-1185">Reference proteome</keyword>
<sequence>MGGRVMDERMTFSLRPPMPSVAPNLVATATLVVESVGNISSPRLTLSATPILATTVTSEAEVVGNVLFPFPTLSTTSILVTTVPFTIEVDDDSPSFPDAVVVGVTFYPPLLSWKLRIIHFLSF</sequence>
<reference evidence="2" key="1">
    <citation type="submission" date="2024-07" db="EMBL/GenBank/DDBJ databases">
        <title>Two chromosome-level genome assemblies of Korean endemic species Abeliophyllum distichum and Forsythia ovata (Oleaceae).</title>
        <authorList>
            <person name="Jang H."/>
        </authorList>
    </citation>
    <scope>NUCLEOTIDE SEQUENCE [LARGE SCALE GENOMIC DNA]</scope>
</reference>
<gene>
    <name evidence="1" type="ORF">Adt_20516</name>
</gene>
<dbReference type="EMBL" id="JBFOLK010000006">
    <property type="protein sequence ID" value="KAL2504895.1"/>
    <property type="molecule type" value="Genomic_DNA"/>
</dbReference>
<dbReference type="AlphaFoldDB" id="A0ABD1SWS8"/>
<accession>A0ABD1SWS8</accession>